<feature type="domain" description="Peptidase M16 C-terminal" evidence="2">
    <location>
        <begin position="165"/>
        <end position="328"/>
    </location>
</feature>
<dbReference type="RefSeq" id="WP_004045151.1">
    <property type="nucleotide sequence ID" value="NZ_AQFR02000003.1"/>
</dbReference>
<sequence length="414" mass="47412">MISPKIIKKQYKSGFSAEIVLKPGYNQRFFGIITDFGSSDPQEVAGSAHFLEHKLFAKEDGDISQKFEELGADVNAFTSFNETMFYCSGVKNNPQLINLLFRLVGEPYFTAENVKKEIPIITQELSMYKDEPNWLINNNLMRQMFGDSELGIDVAGTEESIAATTVEALIEVYQQNYQPKNMHFIACGDFSDYQIKSIFRQVNKLQEQYFKNTAATIKYKKQTRQLVLKDEVLEIDGQSNLFGVGLLLPNFKKVLSSLDLAQILLEIMLESKLGIMSPFFDKMKKKKLLSSSTQISVNYTRQGDFVTISGVSDDAQKVISAIKEEIMRPLDRDDVEYAKNFFELKKREWLAHEIRTMNNISYLAIELAEESLDDENLFENINQLQLINFEKYDSICKDLLKDSVFCSAMLVNKE</sequence>
<accession>A0A4S2BN15</accession>
<dbReference type="AlphaFoldDB" id="A0A4S2BN15"/>
<dbReference type="InterPro" id="IPR011765">
    <property type="entry name" value="Pept_M16_N"/>
</dbReference>
<dbReference type="GO" id="GO:0046872">
    <property type="term" value="F:metal ion binding"/>
    <property type="evidence" value="ECO:0007669"/>
    <property type="project" value="InterPro"/>
</dbReference>
<dbReference type="EMBL" id="SRYV01000006">
    <property type="protein sequence ID" value="TGY16031.1"/>
    <property type="molecule type" value="Genomic_DNA"/>
</dbReference>
<organism evidence="3 4">
    <name type="scientific">Lactobacillus intestinalis</name>
    <dbReference type="NCBI Taxonomy" id="151781"/>
    <lineage>
        <taxon>Bacteria</taxon>
        <taxon>Bacillati</taxon>
        <taxon>Bacillota</taxon>
        <taxon>Bacilli</taxon>
        <taxon>Lactobacillales</taxon>
        <taxon>Lactobacillaceae</taxon>
        <taxon>Lactobacillus</taxon>
    </lineage>
</organism>
<dbReference type="PANTHER" id="PTHR11851:SF134">
    <property type="entry name" value="ZINC-DEPENDENT PROTEASE"/>
    <property type="match status" value="1"/>
</dbReference>
<proteinExistence type="predicted"/>
<dbReference type="Pfam" id="PF05193">
    <property type="entry name" value="Peptidase_M16_C"/>
    <property type="match status" value="1"/>
</dbReference>
<dbReference type="PANTHER" id="PTHR11851">
    <property type="entry name" value="METALLOPROTEASE"/>
    <property type="match status" value="1"/>
</dbReference>
<evidence type="ECO:0000313" key="3">
    <source>
        <dbReference type="EMBL" id="TGY16031.1"/>
    </source>
</evidence>
<evidence type="ECO:0000313" key="4">
    <source>
        <dbReference type="Proteomes" id="UP000309117"/>
    </source>
</evidence>
<comment type="caution">
    <text evidence="3">The sequence shown here is derived from an EMBL/GenBank/DDBJ whole genome shotgun (WGS) entry which is preliminary data.</text>
</comment>
<evidence type="ECO:0000259" key="2">
    <source>
        <dbReference type="Pfam" id="PF05193"/>
    </source>
</evidence>
<dbReference type="Pfam" id="PF00675">
    <property type="entry name" value="Peptidase_M16"/>
    <property type="match status" value="1"/>
</dbReference>
<feature type="domain" description="Peptidase M16 N-terminal" evidence="1">
    <location>
        <begin position="35"/>
        <end position="157"/>
    </location>
</feature>
<reference evidence="3 4" key="1">
    <citation type="submission" date="2019-04" db="EMBL/GenBank/DDBJ databases">
        <title>Microbes associate with the intestines of laboratory mice.</title>
        <authorList>
            <person name="Navarre W."/>
            <person name="Wong E."/>
            <person name="Huang K."/>
            <person name="Tropini C."/>
            <person name="Ng K."/>
            <person name="Yu B."/>
        </authorList>
    </citation>
    <scope>NUCLEOTIDE SEQUENCE [LARGE SCALE GENOMIC DNA]</scope>
    <source>
        <strain evidence="3 4">NM61_E11</strain>
    </source>
</reference>
<dbReference type="Proteomes" id="UP000309117">
    <property type="component" value="Unassembled WGS sequence"/>
</dbReference>
<evidence type="ECO:0000259" key="1">
    <source>
        <dbReference type="Pfam" id="PF00675"/>
    </source>
</evidence>
<dbReference type="InterPro" id="IPR011249">
    <property type="entry name" value="Metalloenz_LuxS/M16"/>
</dbReference>
<protein>
    <submittedName>
        <fullName evidence="3">Insulinase family protein</fullName>
    </submittedName>
</protein>
<gene>
    <name evidence="3" type="ORF">E5351_04245</name>
</gene>
<dbReference type="InterPro" id="IPR007863">
    <property type="entry name" value="Peptidase_M16_C"/>
</dbReference>
<dbReference type="Gene3D" id="3.30.830.10">
    <property type="entry name" value="Metalloenzyme, LuxS/M16 peptidase-like"/>
    <property type="match status" value="2"/>
</dbReference>
<name>A0A4S2BN15_9LACO</name>
<dbReference type="InterPro" id="IPR050361">
    <property type="entry name" value="MPP/UQCRC_Complex"/>
</dbReference>
<dbReference type="SUPFAM" id="SSF63411">
    <property type="entry name" value="LuxS/MPP-like metallohydrolase"/>
    <property type="match status" value="1"/>
</dbReference>